<gene>
    <name evidence="3" type="ORF">HBO33_17995</name>
</gene>
<evidence type="ECO:0000256" key="1">
    <source>
        <dbReference type="ARBA" id="ARBA00023002"/>
    </source>
</evidence>
<dbReference type="GO" id="GO:0016491">
    <property type="term" value="F:oxidoreductase activity"/>
    <property type="evidence" value="ECO:0007669"/>
    <property type="project" value="UniProtKB-KW"/>
</dbReference>
<sequence length="68" mass="7407">MTTQIIRGTTTLLAENKNSPLNICKLVMTAKGTTEQAIKYLDKNKLSNLVIEGLNKACAQSKKIGEGR</sequence>
<accession>A0A7Y1QME8</accession>
<dbReference type="AlphaFoldDB" id="A0A7Y1QME8"/>
<dbReference type="InterPro" id="IPR029036">
    <property type="entry name" value="P5CR_dimer"/>
</dbReference>
<reference evidence="3 4" key="1">
    <citation type="journal article" date="2020" name="Front. Microbiol.">
        <title>Genetic Organization of the aprX-lipA2 Operon Affects the Proteolytic Potential of Pseudomonas Species in Milk.</title>
        <authorList>
            <person name="Maier C."/>
            <person name="Huptas C."/>
            <person name="von Neubeck M."/>
            <person name="Scherer S."/>
            <person name="Wenning M."/>
            <person name="Lucking G."/>
        </authorList>
    </citation>
    <scope>NUCLEOTIDE SEQUENCE [LARGE SCALE GENOMIC DNA]</scope>
    <source>
        <strain evidence="3 4">G4779</strain>
    </source>
</reference>
<dbReference type="Pfam" id="PF14748">
    <property type="entry name" value="P5CR_dimer"/>
    <property type="match status" value="1"/>
</dbReference>
<evidence type="ECO:0000313" key="3">
    <source>
        <dbReference type="EMBL" id="NNA97065.1"/>
    </source>
</evidence>
<name>A0A7Y1QME8_9PSED</name>
<dbReference type="Gene3D" id="1.10.3730.10">
    <property type="entry name" value="ProC C-terminal domain-like"/>
    <property type="match status" value="1"/>
</dbReference>
<feature type="domain" description="Pyrroline-5-carboxylate reductase dimerisation" evidence="2">
    <location>
        <begin position="1"/>
        <end position="63"/>
    </location>
</feature>
<dbReference type="SUPFAM" id="SSF48179">
    <property type="entry name" value="6-phosphogluconate dehydrogenase C-terminal domain-like"/>
    <property type="match status" value="1"/>
</dbReference>
<dbReference type="InterPro" id="IPR008927">
    <property type="entry name" value="6-PGluconate_DH-like_C_sf"/>
</dbReference>
<keyword evidence="1" id="KW-0560">Oxidoreductase</keyword>
<comment type="caution">
    <text evidence="3">The sequence shown here is derived from an EMBL/GenBank/DDBJ whole genome shotgun (WGS) entry which is preliminary data.</text>
</comment>
<dbReference type="Proteomes" id="UP000542111">
    <property type="component" value="Unassembled WGS sequence"/>
</dbReference>
<organism evidence="3 4">
    <name type="scientific">Pseudomonas gessardii</name>
    <dbReference type="NCBI Taxonomy" id="78544"/>
    <lineage>
        <taxon>Bacteria</taxon>
        <taxon>Pseudomonadati</taxon>
        <taxon>Pseudomonadota</taxon>
        <taxon>Gammaproteobacteria</taxon>
        <taxon>Pseudomonadales</taxon>
        <taxon>Pseudomonadaceae</taxon>
        <taxon>Pseudomonas</taxon>
    </lineage>
</organism>
<dbReference type="OrthoDB" id="9805754at2"/>
<evidence type="ECO:0000313" key="4">
    <source>
        <dbReference type="Proteomes" id="UP000542111"/>
    </source>
</evidence>
<proteinExistence type="predicted"/>
<protein>
    <recommendedName>
        <fullName evidence="2">Pyrroline-5-carboxylate reductase dimerisation domain-containing protein</fullName>
    </recommendedName>
</protein>
<dbReference type="EMBL" id="JAAQYP010000030">
    <property type="protein sequence ID" value="NNA97065.1"/>
    <property type="molecule type" value="Genomic_DNA"/>
</dbReference>
<evidence type="ECO:0000259" key="2">
    <source>
        <dbReference type="Pfam" id="PF14748"/>
    </source>
</evidence>